<keyword evidence="2" id="KW-0472">Membrane</keyword>
<proteinExistence type="predicted"/>
<keyword evidence="4" id="KW-1185">Reference proteome</keyword>
<evidence type="ECO:0000256" key="1">
    <source>
        <dbReference type="SAM" id="MobiDB-lite"/>
    </source>
</evidence>
<organism evidence="3 4">
    <name type="scientific">Protopolystoma xenopodis</name>
    <dbReference type="NCBI Taxonomy" id="117903"/>
    <lineage>
        <taxon>Eukaryota</taxon>
        <taxon>Metazoa</taxon>
        <taxon>Spiralia</taxon>
        <taxon>Lophotrochozoa</taxon>
        <taxon>Platyhelminthes</taxon>
        <taxon>Monogenea</taxon>
        <taxon>Polyopisthocotylea</taxon>
        <taxon>Polystomatidea</taxon>
        <taxon>Polystomatidae</taxon>
        <taxon>Protopolystoma</taxon>
    </lineage>
</organism>
<protein>
    <recommendedName>
        <fullName evidence="5">G-protein coupled receptors family 1 profile domain-containing protein</fullName>
    </recommendedName>
</protein>
<comment type="caution">
    <text evidence="3">The sequence shown here is derived from an EMBL/GenBank/DDBJ whole genome shotgun (WGS) entry which is preliminary data.</text>
</comment>
<keyword evidence="2" id="KW-0812">Transmembrane</keyword>
<dbReference type="SUPFAM" id="SSF81321">
    <property type="entry name" value="Family A G protein-coupled receptor-like"/>
    <property type="match status" value="1"/>
</dbReference>
<accession>A0A448XIR5</accession>
<evidence type="ECO:0008006" key="5">
    <source>
        <dbReference type="Google" id="ProtNLM"/>
    </source>
</evidence>
<gene>
    <name evidence="3" type="ORF">PXEA_LOCUS31069</name>
</gene>
<reference evidence="3" key="1">
    <citation type="submission" date="2018-11" db="EMBL/GenBank/DDBJ databases">
        <authorList>
            <consortium name="Pathogen Informatics"/>
        </authorList>
    </citation>
    <scope>NUCLEOTIDE SEQUENCE</scope>
</reference>
<dbReference type="AlphaFoldDB" id="A0A448XIR5"/>
<dbReference type="Proteomes" id="UP000784294">
    <property type="component" value="Unassembled WGS sequence"/>
</dbReference>
<sequence length="163" mass="18663">MRLPSLNRQGGKAGSRRPPWADADEQEDEETALAKIKRNLVFQRELRFIRLSLVLAGSVVLSRLPSAVLTIVRLEDGVSANWRPNGMSHPHLWPFVLICQILDFMMPVLRPIAYAATCREYIRTVVSLVSCRPVEKNNFYLVDFMEAQGYEEMKERKALMLDS</sequence>
<name>A0A448XIR5_9PLAT</name>
<evidence type="ECO:0000256" key="2">
    <source>
        <dbReference type="SAM" id="Phobius"/>
    </source>
</evidence>
<feature type="transmembrane region" description="Helical" evidence="2">
    <location>
        <begin position="92"/>
        <end position="113"/>
    </location>
</feature>
<dbReference type="Gene3D" id="1.20.1070.10">
    <property type="entry name" value="Rhodopsin 7-helix transmembrane proteins"/>
    <property type="match status" value="1"/>
</dbReference>
<feature type="region of interest" description="Disordered" evidence="1">
    <location>
        <begin position="1"/>
        <end position="26"/>
    </location>
</feature>
<keyword evidence="2" id="KW-1133">Transmembrane helix</keyword>
<feature type="transmembrane region" description="Helical" evidence="2">
    <location>
        <begin position="48"/>
        <end position="72"/>
    </location>
</feature>
<evidence type="ECO:0000313" key="4">
    <source>
        <dbReference type="Proteomes" id="UP000784294"/>
    </source>
</evidence>
<dbReference type="EMBL" id="CAAALY010255541">
    <property type="protein sequence ID" value="VEL37629.1"/>
    <property type="molecule type" value="Genomic_DNA"/>
</dbReference>
<evidence type="ECO:0000313" key="3">
    <source>
        <dbReference type="EMBL" id="VEL37629.1"/>
    </source>
</evidence>